<dbReference type="InterPro" id="IPR017939">
    <property type="entry name" value="G-Glutamylcylcotransferase"/>
</dbReference>
<comment type="caution">
    <text evidence="3">The sequence shown here is derived from an EMBL/GenBank/DDBJ whole genome shotgun (WGS) entry which is preliminary data.</text>
</comment>
<evidence type="ECO:0000313" key="3">
    <source>
        <dbReference type="EMBL" id="MFC4023022.1"/>
    </source>
</evidence>
<gene>
    <name evidence="3" type="ORF">ACFOUV_04230</name>
</gene>
<evidence type="ECO:0000256" key="1">
    <source>
        <dbReference type="ARBA" id="ARBA00023239"/>
    </source>
</evidence>
<protein>
    <submittedName>
        <fullName evidence="3">Gamma-glutamylcyclotransferase</fullName>
    </submittedName>
</protein>
<keyword evidence="4" id="KW-1185">Reference proteome</keyword>
<reference evidence="4" key="1">
    <citation type="journal article" date="2019" name="Int. J. Syst. Evol. Microbiol.">
        <title>The Global Catalogue of Microorganisms (GCM) 10K type strain sequencing project: providing services to taxonomists for standard genome sequencing and annotation.</title>
        <authorList>
            <consortium name="The Broad Institute Genomics Platform"/>
            <consortium name="The Broad Institute Genome Sequencing Center for Infectious Disease"/>
            <person name="Wu L."/>
            <person name="Ma J."/>
        </authorList>
    </citation>
    <scope>NUCLEOTIDE SEQUENCE [LARGE SCALE GENOMIC DNA]</scope>
    <source>
        <strain evidence="4">IBRC-M 10703</strain>
    </source>
</reference>
<name>A0ABV8GWM3_9BACI</name>
<dbReference type="Proteomes" id="UP001595772">
    <property type="component" value="Unassembled WGS sequence"/>
</dbReference>
<dbReference type="EMBL" id="JBHSAO010000001">
    <property type="protein sequence ID" value="MFC4023022.1"/>
    <property type="molecule type" value="Genomic_DNA"/>
</dbReference>
<sequence>MNKVFVYGTLRINENNHNYLQGSTRLQNQVWIYGKLFDTKFGYPVMKEHNNEKVYGELYEVNEEQLVAINQLEGYEGQPDNLFERKMVTVYDETGKVTEALTYITGRSLADSTDVIPFGDWKVYQYVRKGPMYYFAYGSCMDDRRFKLAKVDRYFSNVIGCGILQDYGFRFSRSSKDGGKADLIRSPGELVEGAIYQVPMEAVDYLYEREGVYIEAYRPAIVTLETSGGRNVEALTFIGIDKSEETKPTQLYADEILTGAGKLLSSSYIEGLRQRIGLLLG</sequence>
<organism evidence="3 4">
    <name type="scientific">Oceanobacillus longus</name>
    <dbReference type="NCBI Taxonomy" id="930120"/>
    <lineage>
        <taxon>Bacteria</taxon>
        <taxon>Bacillati</taxon>
        <taxon>Bacillota</taxon>
        <taxon>Bacilli</taxon>
        <taxon>Bacillales</taxon>
        <taxon>Bacillaceae</taxon>
        <taxon>Oceanobacillus</taxon>
    </lineage>
</organism>
<dbReference type="RefSeq" id="WP_379495506.1">
    <property type="nucleotide sequence ID" value="NZ_JBHSAO010000001.1"/>
</dbReference>
<dbReference type="Gene3D" id="3.10.490.10">
    <property type="entry name" value="Gamma-glutamyl cyclotransferase-like"/>
    <property type="match status" value="2"/>
</dbReference>
<dbReference type="Pfam" id="PF06094">
    <property type="entry name" value="GGACT"/>
    <property type="match status" value="1"/>
</dbReference>
<dbReference type="SUPFAM" id="SSF110857">
    <property type="entry name" value="Gamma-glutamyl cyclotransferase-like"/>
    <property type="match status" value="2"/>
</dbReference>
<feature type="domain" description="Gamma-glutamylcyclotransferase AIG2-like" evidence="2">
    <location>
        <begin position="4"/>
        <end position="122"/>
    </location>
</feature>
<evidence type="ECO:0000313" key="4">
    <source>
        <dbReference type="Proteomes" id="UP001595772"/>
    </source>
</evidence>
<dbReference type="Pfam" id="PF13772">
    <property type="entry name" value="AIG2_2"/>
    <property type="match status" value="1"/>
</dbReference>
<evidence type="ECO:0000259" key="2">
    <source>
        <dbReference type="Pfam" id="PF06094"/>
    </source>
</evidence>
<proteinExistence type="predicted"/>
<dbReference type="PANTHER" id="PTHR12935:SF0">
    <property type="entry name" value="GAMMA-GLUTAMYLCYCLOTRANSFERASE"/>
    <property type="match status" value="1"/>
</dbReference>
<keyword evidence="1" id="KW-0456">Lyase</keyword>
<dbReference type="PANTHER" id="PTHR12935">
    <property type="entry name" value="GAMMA-GLUTAMYLCYCLOTRANSFERASE"/>
    <property type="match status" value="1"/>
</dbReference>
<dbReference type="InterPro" id="IPR036568">
    <property type="entry name" value="GGCT-like_sf"/>
</dbReference>
<accession>A0ABV8GWM3</accession>
<dbReference type="InterPro" id="IPR009288">
    <property type="entry name" value="AIG2-like_dom"/>
</dbReference>
<dbReference type="CDD" id="cd06661">
    <property type="entry name" value="GGCT_like"/>
    <property type="match status" value="2"/>
</dbReference>
<dbReference type="InterPro" id="IPR013024">
    <property type="entry name" value="GGCT-like"/>
</dbReference>